<dbReference type="PANTHER" id="PTHR35374">
    <property type="entry name" value="CYCLIN-DEPENDENT KINASE 11A-LIKE"/>
    <property type="match status" value="1"/>
</dbReference>
<reference evidence="2" key="1">
    <citation type="submission" date="2016-10" db="EMBL/GenBank/DDBJ databases">
        <title>Deep sequencing reveals no adventitious viruses in Sf-rhabdovirus-negative Sf-RVN cells.</title>
        <authorList>
            <person name="Geisler C."/>
            <person name="Jarvis D.L."/>
        </authorList>
    </citation>
    <scope>NUCLEOTIDE SEQUENCE</scope>
    <source>
        <tissue evidence="2">Ovaries</tissue>
    </source>
</reference>
<dbReference type="RefSeq" id="XP_050562723.1">
    <property type="nucleotide sequence ID" value="XM_050706766.1"/>
</dbReference>
<feature type="domain" description="DUF8207" evidence="1">
    <location>
        <begin position="129"/>
        <end position="233"/>
    </location>
</feature>
<dbReference type="Proteomes" id="UP000829999">
    <property type="component" value="Chromosome 9"/>
</dbReference>
<keyword evidence="3" id="KW-1185">Reference proteome</keyword>
<dbReference type="RefSeq" id="XP_050551687.1">
    <property type="nucleotide sequence ID" value="XM_050695730.1"/>
</dbReference>
<evidence type="ECO:0000313" key="4">
    <source>
        <dbReference type="RefSeq" id="XP_050551687.1"/>
    </source>
</evidence>
<dbReference type="Proteomes" id="UP000829999">
    <property type="component" value="Chromosome 3"/>
</dbReference>
<dbReference type="InterPro" id="IPR058520">
    <property type="entry name" value="DUF8207"/>
</dbReference>
<gene>
    <name evidence="5" type="primary">LOC118278919</name>
    <name evidence="4" type="synonym">LOC118277190</name>
</gene>
<dbReference type="PANTHER" id="PTHR35374:SF1">
    <property type="entry name" value="PROTEIN KINASE DOMAIN-CONTAINING PROTEIN"/>
    <property type="match status" value="1"/>
</dbReference>
<protein>
    <submittedName>
        <fullName evidence="2">ORF 2</fullName>
    </submittedName>
    <submittedName>
        <fullName evidence="4">Uncharacterized protein LOC118277190 isoform X3</fullName>
    </submittedName>
    <submittedName>
        <fullName evidence="5">Uncharacterized protein LOC118278919 isoform X3</fullName>
    </submittedName>
</protein>
<accession>A0A2U7PM89</accession>
<dbReference type="GeneID" id="118278919"/>
<evidence type="ECO:0000313" key="5">
    <source>
        <dbReference type="RefSeq" id="XP_050562723.1"/>
    </source>
</evidence>
<dbReference type="AlphaFoldDB" id="A0A2U7PM89"/>
<dbReference type="EMBL" id="KY042019">
    <property type="protein sequence ID" value="AUH25529.1"/>
    <property type="molecule type" value="Genomic_DNA"/>
</dbReference>
<sequence>MEKNIKIELMKSVDSIKNKIKQMKNQEHSMNLSLDKMLKPVTDPLKTLVDSNKTIEKIQTFENTHSNFEDMELDDINTSSSTKFEECYDPQPNPIQIVKKSPQTELVDDLEISLEGRDIHDIYDGVNIPFGIRSANKKLLMGNSIVSFSKIDSVNDDNVVLIKIGDKSYNLTPGLKELLLRRKPDLKLISSKDKLVYKDMLHYTNAHKRDFNPNGQIRGDKGIKYREIIKPLFSETLNNNVVTKFGRSLPTLKKYKNNTDLVYWDDPNELVDRLKLLIASRDAGNTNHDNEILSIIEELKEAGIIK</sequence>
<evidence type="ECO:0000259" key="1">
    <source>
        <dbReference type="Pfam" id="PF26634"/>
    </source>
</evidence>
<dbReference type="Pfam" id="PF26634">
    <property type="entry name" value="DUF8207"/>
    <property type="match status" value="1"/>
</dbReference>
<evidence type="ECO:0000313" key="2">
    <source>
        <dbReference type="EMBL" id="AUH25529.1"/>
    </source>
</evidence>
<organism evidence="2">
    <name type="scientific">Spodoptera frugiperda</name>
    <name type="common">Fall armyworm</name>
    <dbReference type="NCBI Taxonomy" id="7108"/>
    <lineage>
        <taxon>Eukaryota</taxon>
        <taxon>Metazoa</taxon>
        <taxon>Ecdysozoa</taxon>
        <taxon>Arthropoda</taxon>
        <taxon>Hexapoda</taxon>
        <taxon>Insecta</taxon>
        <taxon>Pterygota</taxon>
        <taxon>Neoptera</taxon>
        <taxon>Endopterygota</taxon>
        <taxon>Lepidoptera</taxon>
        <taxon>Glossata</taxon>
        <taxon>Ditrysia</taxon>
        <taxon>Noctuoidea</taxon>
        <taxon>Noctuidae</taxon>
        <taxon>Amphipyrinae</taxon>
        <taxon>Spodoptera</taxon>
    </lineage>
</organism>
<evidence type="ECO:0000313" key="3">
    <source>
        <dbReference type="Proteomes" id="UP000829999"/>
    </source>
</evidence>
<name>A0A2U7PM89_SPOFR</name>
<reference evidence="4 5" key="2">
    <citation type="submission" date="2025-04" db="UniProtKB">
        <authorList>
            <consortium name="RefSeq"/>
        </authorList>
    </citation>
    <scope>IDENTIFICATION</scope>
    <source>
        <tissue evidence="4 5">Whole larval tissue</tissue>
    </source>
</reference>
<proteinExistence type="predicted"/>